<name>A0A4V3FKD2_9ACTN</name>
<accession>A0A4V3FKD2</accession>
<reference evidence="1 2" key="1">
    <citation type="submission" date="2019-03" db="EMBL/GenBank/DDBJ databases">
        <title>Genomic Encyclopedia of Type Strains, Phase III (KMG-III): the genomes of soil and plant-associated and newly described type strains.</title>
        <authorList>
            <person name="Whitman W."/>
        </authorList>
    </citation>
    <scope>NUCLEOTIDE SEQUENCE [LARGE SCALE GENOMIC DNA]</scope>
    <source>
        <strain evidence="1 2">VKM Ac-2575</strain>
    </source>
</reference>
<protein>
    <submittedName>
        <fullName evidence="1">DUF2961 family protein</fullName>
    </submittedName>
</protein>
<dbReference type="EMBL" id="SOCE01000001">
    <property type="protein sequence ID" value="TDU89733.1"/>
    <property type="molecule type" value="Genomic_DNA"/>
</dbReference>
<dbReference type="AlphaFoldDB" id="A0A4V3FKD2"/>
<dbReference type="InterPro" id="IPR021345">
    <property type="entry name" value="DUF2961"/>
</dbReference>
<dbReference type="Pfam" id="PF11175">
    <property type="entry name" value="DUF2961"/>
    <property type="match status" value="1"/>
</dbReference>
<dbReference type="RefSeq" id="WP_133979765.1">
    <property type="nucleotide sequence ID" value="NZ_SOCE01000001.1"/>
</dbReference>
<dbReference type="Gene3D" id="2.60.120.1390">
    <property type="match status" value="1"/>
</dbReference>
<organism evidence="1 2">
    <name type="scientific">Kribbella voronezhensis</name>
    <dbReference type="NCBI Taxonomy" id="2512212"/>
    <lineage>
        <taxon>Bacteria</taxon>
        <taxon>Bacillati</taxon>
        <taxon>Actinomycetota</taxon>
        <taxon>Actinomycetes</taxon>
        <taxon>Propionibacteriales</taxon>
        <taxon>Kribbellaceae</taxon>
        <taxon>Kribbella</taxon>
    </lineage>
</organism>
<evidence type="ECO:0000313" key="1">
    <source>
        <dbReference type="EMBL" id="TDU89733.1"/>
    </source>
</evidence>
<dbReference type="Proteomes" id="UP000295151">
    <property type="component" value="Unassembled WGS sequence"/>
</dbReference>
<gene>
    <name evidence="1" type="ORF">EV138_3309</name>
</gene>
<proteinExistence type="predicted"/>
<dbReference type="OrthoDB" id="2518538at2"/>
<keyword evidence="2" id="KW-1185">Reference proteome</keyword>
<comment type="caution">
    <text evidence="1">The sequence shown here is derived from an EMBL/GenBank/DDBJ whole genome shotgun (WGS) entry which is preliminary data.</text>
</comment>
<evidence type="ECO:0000313" key="2">
    <source>
        <dbReference type="Proteomes" id="UP000295151"/>
    </source>
</evidence>
<sequence length="360" mass="40480">MGDFNGLDVQLGNLARLSDATTWSISAENRDGSKGGGARATEGVFSRQARELGPGWKMSPCLPLPAGSTTTLAEIEGSGAITHIWMTLNKIHWRSVILRAYWDDEETPSIEVPIGDFFCSGWGEHSQVSSVPIAVNPSGGFNSYWQMPFRAGARITVENLLDEDISELFYQLDYVKTSVPDDLAYFHAQFRRSNPVPYGEVHTLLDGVRGQGQYVGTYLAWGCNNTGWWGEGEVKFYLDGDEEYPTICGTGTEDYFGGAWGFIHQDAYTPFTTPYLGMPQVIQPDGLMRNQQRFGLYRWHIADTIRFTQDLRVTVQALGWRRDGRLLQLQDDLASTTYWYQTEPHAPFPTLPEKDYLEVI</sequence>